<evidence type="ECO:0000256" key="3">
    <source>
        <dbReference type="ARBA" id="ARBA00023125"/>
    </source>
</evidence>
<dbReference type="OrthoDB" id="1666376at2759"/>
<protein>
    <recommendedName>
        <fullName evidence="6">TF-B3 domain-containing protein</fullName>
    </recommendedName>
</protein>
<dbReference type="Gene3D" id="2.40.330.10">
    <property type="entry name" value="DNA-binding pseudobarrel domain"/>
    <property type="match status" value="2"/>
</dbReference>
<dbReference type="CDD" id="cd10017">
    <property type="entry name" value="B3_DNA"/>
    <property type="match status" value="1"/>
</dbReference>
<dbReference type="SMART" id="SM01019">
    <property type="entry name" value="B3"/>
    <property type="match status" value="2"/>
</dbReference>
<organism evidence="7 8">
    <name type="scientific">Erythranthe guttata</name>
    <name type="common">Yellow monkey flower</name>
    <name type="synonym">Mimulus guttatus</name>
    <dbReference type="NCBI Taxonomy" id="4155"/>
    <lineage>
        <taxon>Eukaryota</taxon>
        <taxon>Viridiplantae</taxon>
        <taxon>Streptophyta</taxon>
        <taxon>Embryophyta</taxon>
        <taxon>Tracheophyta</taxon>
        <taxon>Spermatophyta</taxon>
        <taxon>Magnoliopsida</taxon>
        <taxon>eudicotyledons</taxon>
        <taxon>Gunneridae</taxon>
        <taxon>Pentapetalae</taxon>
        <taxon>asterids</taxon>
        <taxon>lamiids</taxon>
        <taxon>Lamiales</taxon>
        <taxon>Phrymaceae</taxon>
        <taxon>Erythranthe</taxon>
    </lineage>
</organism>
<dbReference type="eggNOG" id="ENOG502S1NW">
    <property type="taxonomic scope" value="Eukaryota"/>
</dbReference>
<name>A0A022QH62_ERYGU</name>
<dbReference type="KEGG" id="egt:105969760"/>
<proteinExistence type="predicted"/>
<keyword evidence="2" id="KW-0805">Transcription regulation</keyword>
<dbReference type="PhylomeDB" id="A0A022QH62"/>
<dbReference type="STRING" id="4155.A0A022QH62"/>
<feature type="domain" description="TF-B3" evidence="6">
    <location>
        <begin position="16"/>
        <end position="111"/>
    </location>
</feature>
<dbReference type="PANTHER" id="PTHR31920">
    <property type="entry name" value="B3 DOMAIN-CONTAINING"/>
    <property type="match status" value="1"/>
</dbReference>
<dbReference type="InterPro" id="IPR050655">
    <property type="entry name" value="Plant_B3_domain"/>
</dbReference>
<reference evidence="7 8" key="1">
    <citation type="journal article" date="2013" name="Proc. Natl. Acad. Sci. U.S.A.">
        <title>Fine-scale variation in meiotic recombination in Mimulus inferred from population shotgun sequencing.</title>
        <authorList>
            <person name="Hellsten U."/>
            <person name="Wright K.M."/>
            <person name="Jenkins J."/>
            <person name="Shu S."/>
            <person name="Yuan Y."/>
            <person name="Wessler S.R."/>
            <person name="Schmutz J."/>
            <person name="Willis J.H."/>
            <person name="Rokhsar D.S."/>
        </authorList>
    </citation>
    <scope>NUCLEOTIDE SEQUENCE [LARGE SCALE GENOMIC DNA]</scope>
    <source>
        <strain evidence="8">cv. DUN x IM62</strain>
    </source>
</reference>
<gene>
    <name evidence="7" type="ORF">MIMGU_mgv1a011529mg</name>
</gene>
<dbReference type="SUPFAM" id="SSF101936">
    <property type="entry name" value="DNA-binding pseudobarrel domain"/>
    <property type="match status" value="2"/>
</dbReference>
<keyword evidence="4" id="KW-0804">Transcription</keyword>
<keyword evidence="8" id="KW-1185">Reference proteome</keyword>
<evidence type="ECO:0000313" key="8">
    <source>
        <dbReference type="Proteomes" id="UP000030748"/>
    </source>
</evidence>
<evidence type="ECO:0000256" key="4">
    <source>
        <dbReference type="ARBA" id="ARBA00023163"/>
    </source>
</evidence>
<evidence type="ECO:0000256" key="2">
    <source>
        <dbReference type="ARBA" id="ARBA00023015"/>
    </source>
</evidence>
<dbReference type="PANTHER" id="PTHR31920:SF135">
    <property type="entry name" value="B3 DOMAIN-CONTAINING PROTEIN OS03G0621600-RELATED"/>
    <property type="match status" value="1"/>
</dbReference>
<dbReference type="Proteomes" id="UP000030748">
    <property type="component" value="Unassembled WGS sequence"/>
</dbReference>
<keyword evidence="5" id="KW-0539">Nucleus</keyword>
<evidence type="ECO:0000256" key="5">
    <source>
        <dbReference type="ARBA" id="ARBA00023242"/>
    </source>
</evidence>
<dbReference type="OMA" id="PMSFSEH"/>
<evidence type="ECO:0000256" key="1">
    <source>
        <dbReference type="ARBA" id="ARBA00004123"/>
    </source>
</evidence>
<accession>A0A022QH62</accession>
<comment type="subcellular location">
    <subcellularLocation>
        <location evidence="1">Nucleus</location>
    </subcellularLocation>
</comment>
<dbReference type="Pfam" id="PF02362">
    <property type="entry name" value="B3"/>
    <property type="match status" value="2"/>
</dbReference>
<dbReference type="InterPro" id="IPR015300">
    <property type="entry name" value="DNA-bd_pseudobarrel_sf"/>
</dbReference>
<evidence type="ECO:0000259" key="6">
    <source>
        <dbReference type="PROSITE" id="PS50863"/>
    </source>
</evidence>
<evidence type="ECO:0000313" key="7">
    <source>
        <dbReference type="EMBL" id="EYU26914.1"/>
    </source>
</evidence>
<dbReference type="InterPro" id="IPR003340">
    <property type="entry name" value="B3_DNA-bd"/>
</dbReference>
<dbReference type="GO" id="GO:0003677">
    <property type="term" value="F:DNA binding"/>
    <property type="evidence" value="ECO:0007669"/>
    <property type="project" value="UniProtKB-KW"/>
</dbReference>
<keyword evidence="3" id="KW-0238">DNA-binding</keyword>
<dbReference type="EMBL" id="KI631555">
    <property type="protein sequence ID" value="EYU26914.1"/>
    <property type="molecule type" value="Genomic_DNA"/>
</dbReference>
<dbReference type="AlphaFoldDB" id="A0A022QH62"/>
<dbReference type="PROSITE" id="PS50863">
    <property type="entry name" value="B3"/>
    <property type="match status" value="1"/>
</dbReference>
<dbReference type="GO" id="GO:0005634">
    <property type="term" value="C:nucleus"/>
    <property type="evidence" value="ECO:0007669"/>
    <property type="project" value="UniProtKB-SubCell"/>
</dbReference>
<sequence>MGKRGRRKKIVSSEDAEFFKVFLPDLHSQQLMIPPDFITYFSRTIRERVILKDATGGKIWHVSVDQNRDGEFFLKNGWPSFVSHHRLTLGEFLVFKYDKCYSFLVKIYGINGCKRDVFAANHDIITARVKVEEENYAEEEINAAKQQTNSGKRARPPRYTETEVSLENSSECPFFISNLTRPSQYNLLIPGLLFKRHNVHTEPEMVMRDAKGNEWDVQIGTSKDGRVYIGKGFSQFRVDNKLVPPKDRCKFTFGAENSSRIIRVEVLRHVPPRKKSRC</sequence>